<dbReference type="InterPro" id="IPR010710">
    <property type="entry name" value="DUF1289"/>
</dbReference>
<name>A0A420E8D0_9ALTE</name>
<protein>
    <submittedName>
        <fullName evidence="1">DUF1289 domain-containing protein</fullName>
    </submittedName>
</protein>
<evidence type="ECO:0000313" key="1">
    <source>
        <dbReference type="EMBL" id="RKF15623.1"/>
    </source>
</evidence>
<gene>
    <name evidence="1" type="ORF">DBZ36_14650</name>
</gene>
<accession>A0A420E8D0</accession>
<reference evidence="1 2" key="1">
    <citation type="submission" date="2018-09" db="EMBL/GenBank/DDBJ databases">
        <authorList>
            <person name="Wang Z."/>
        </authorList>
    </citation>
    <scope>NUCLEOTIDE SEQUENCE [LARGE SCALE GENOMIC DNA]</scope>
    <source>
        <strain evidence="1 2">ALS 81</strain>
    </source>
</reference>
<organism evidence="1 2">
    <name type="scientific">Alginatibacterium sediminis</name>
    <dbReference type="NCBI Taxonomy" id="2164068"/>
    <lineage>
        <taxon>Bacteria</taxon>
        <taxon>Pseudomonadati</taxon>
        <taxon>Pseudomonadota</taxon>
        <taxon>Gammaproteobacteria</taxon>
        <taxon>Alteromonadales</taxon>
        <taxon>Alteromonadaceae</taxon>
        <taxon>Alginatibacterium</taxon>
    </lineage>
</organism>
<dbReference type="AlphaFoldDB" id="A0A420E8D0"/>
<evidence type="ECO:0000313" key="2">
    <source>
        <dbReference type="Proteomes" id="UP000286482"/>
    </source>
</evidence>
<comment type="caution">
    <text evidence="1">The sequence shown here is derived from an EMBL/GenBank/DDBJ whole genome shotgun (WGS) entry which is preliminary data.</text>
</comment>
<dbReference type="PANTHER" id="PTHR35175">
    <property type="entry name" value="DUF1289 DOMAIN-CONTAINING PROTEIN"/>
    <property type="match status" value="1"/>
</dbReference>
<dbReference type="Proteomes" id="UP000286482">
    <property type="component" value="Unassembled WGS sequence"/>
</dbReference>
<dbReference type="EMBL" id="RAQO01000008">
    <property type="protein sequence ID" value="RKF15623.1"/>
    <property type="molecule type" value="Genomic_DNA"/>
</dbReference>
<proteinExistence type="predicted"/>
<keyword evidence="2" id="KW-1185">Reference proteome</keyword>
<dbReference type="PANTHER" id="PTHR35175:SF1">
    <property type="entry name" value="OXIDOREDUCTASE"/>
    <property type="match status" value="1"/>
</dbReference>
<sequence length="84" mass="10227">MVEQLEFFEIPSPCRGICQSNERGLCLGCFRSRDERFLWQKFNNAQRSHVIRLSKQRRYRWYKKHHLKPSEDIESLPNQSELPF</sequence>
<dbReference type="Pfam" id="PF06945">
    <property type="entry name" value="DUF1289"/>
    <property type="match status" value="1"/>
</dbReference>
<dbReference type="OrthoDB" id="8911262at2"/>